<dbReference type="EMBL" id="DSRU01000054">
    <property type="protein sequence ID" value="HFM97069.1"/>
    <property type="molecule type" value="Genomic_DNA"/>
</dbReference>
<accession>A0A7C3KBL5</accession>
<comment type="subcellular location">
    <subcellularLocation>
        <location evidence="1">Cell membrane</location>
        <topology evidence="1">Multi-pass membrane protein</topology>
    </subcellularLocation>
</comment>
<dbReference type="Pfam" id="PF13231">
    <property type="entry name" value="PMT_2"/>
    <property type="match status" value="1"/>
</dbReference>
<feature type="transmembrane region" description="Helical" evidence="8">
    <location>
        <begin position="7"/>
        <end position="24"/>
    </location>
</feature>
<feature type="transmembrane region" description="Helical" evidence="8">
    <location>
        <begin position="249"/>
        <end position="271"/>
    </location>
</feature>
<evidence type="ECO:0000256" key="5">
    <source>
        <dbReference type="ARBA" id="ARBA00022692"/>
    </source>
</evidence>
<dbReference type="GO" id="GO:0009103">
    <property type="term" value="P:lipopolysaccharide biosynthetic process"/>
    <property type="evidence" value="ECO:0007669"/>
    <property type="project" value="UniProtKB-ARBA"/>
</dbReference>
<feature type="transmembrane region" description="Helical" evidence="8">
    <location>
        <begin position="202"/>
        <end position="229"/>
    </location>
</feature>
<evidence type="ECO:0000256" key="1">
    <source>
        <dbReference type="ARBA" id="ARBA00004651"/>
    </source>
</evidence>
<dbReference type="PANTHER" id="PTHR33908:SF3">
    <property type="entry name" value="UNDECAPRENYL PHOSPHATE-ALPHA-4-AMINO-4-DEOXY-L-ARABINOSE ARABINOSYL TRANSFERASE"/>
    <property type="match status" value="1"/>
</dbReference>
<dbReference type="GO" id="GO:0005886">
    <property type="term" value="C:plasma membrane"/>
    <property type="evidence" value="ECO:0007669"/>
    <property type="project" value="UniProtKB-SubCell"/>
</dbReference>
<gene>
    <name evidence="10" type="ORF">ENR64_04730</name>
</gene>
<keyword evidence="6 8" id="KW-1133">Transmembrane helix</keyword>
<keyword evidence="4" id="KW-0808">Transferase</keyword>
<feature type="transmembrane region" description="Helical" evidence="8">
    <location>
        <begin position="112"/>
        <end position="130"/>
    </location>
</feature>
<feature type="transmembrane region" description="Helical" evidence="8">
    <location>
        <begin position="318"/>
        <end position="338"/>
    </location>
</feature>
<evidence type="ECO:0000313" key="10">
    <source>
        <dbReference type="EMBL" id="HFM97069.1"/>
    </source>
</evidence>
<evidence type="ECO:0000256" key="6">
    <source>
        <dbReference type="ARBA" id="ARBA00022989"/>
    </source>
</evidence>
<organism evidence="10">
    <name type="scientific">Oscillatoriales cyanobacterium SpSt-418</name>
    <dbReference type="NCBI Taxonomy" id="2282169"/>
    <lineage>
        <taxon>Bacteria</taxon>
        <taxon>Bacillati</taxon>
        <taxon>Cyanobacteriota</taxon>
        <taxon>Cyanophyceae</taxon>
        <taxon>Oscillatoriophycideae</taxon>
        <taxon>Oscillatoriales</taxon>
    </lineage>
</organism>
<keyword evidence="2" id="KW-1003">Cell membrane</keyword>
<evidence type="ECO:0000256" key="7">
    <source>
        <dbReference type="ARBA" id="ARBA00023136"/>
    </source>
</evidence>
<evidence type="ECO:0000256" key="8">
    <source>
        <dbReference type="SAM" id="Phobius"/>
    </source>
</evidence>
<keyword evidence="3" id="KW-0328">Glycosyltransferase</keyword>
<feature type="transmembrane region" description="Helical" evidence="8">
    <location>
        <begin position="139"/>
        <end position="157"/>
    </location>
</feature>
<dbReference type="InterPro" id="IPR038731">
    <property type="entry name" value="RgtA/B/C-like"/>
</dbReference>
<feature type="transmembrane region" description="Helical" evidence="8">
    <location>
        <begin position="358"/>
        <end position="376"/>
    </location>
</feature>
<protein>
    <recommendedName>
        <fullName evidence="9">Glycosyltransferase RgtA/B/C/D-like domain-containing protein</fullName>
    </recommendedName>
</protein>
<dbReference type="AlphaFoldDB" id="A0A7C3KBL5"/>
<sequence length="572" mass="64975">MSKRSRFWWVLPGIILIGLLLRLWQLDLKPIWLDEVISSLFGLGRNYLDIPQGQVFPLTTVRQIFSLNPSATCAQIVETVSTQSVHPPLFFCWLHGWAHALNFLPLSYLWKLRAFAVFWGCMAIAAVFLLNRSLFSRRAGWFGAAFMAVSPFAVYLSQEARHYTLPMVLITLALLATYHLYRDLQNGQVRWAYWLSWIAINSLGFYVHYFFLLAFAAQVVAVTLALWWFPAGFDPAALHKTPKYLLVQLRQLALLTAAVCLAYLPWLATFISHITRPETDWMLPTGPKWAQGIAPLYQLPVGWVAMFITLPVEEQPLWLKLVFGGIMLAFFGWVLTLLVKRLRRLRHAPLVQPGIRLLGLYLLVVLAEFFVVIYVLGKDLTLVPRYNFIYFPAVCALVGVGLAVSSESLHPLWKNYRFGLVVLSVATFSSALVVNDFVFQKPYYPDVVAQDVRAIAETPNLIGVINRNWQDVALGMSVFLTLEEMERSQPDAQSQIFFIPRLPEGRTWSTLAQLQQPYAAPLRLWLIAPDAPRAFFPETLTLPGGDGASLTCTSTVKQHFRRGIPHRLYQCS</sequence>
<feature type="transmembrane region" description="Helical" evidence="8">
    <location>
        <begin position="292"/>
        <end position="312"/>
    </location>
</feature>
<reference evidence="10" key="1">
    <citation type="journal article" date="2020" name="mSystems">
        <title>Genome- and Community-Level Interaction Insights into Carbon Utilization and Element Cycling Functions of Hydrothermarchaeota in Hydrothermal Sediment.</title>
        <authorList>
            <person name="Zhou Z."/>
            <person name="Liu Y."/>
            <person name="Xu W."/>
            <person name="Pan J."/>
            <person name="Luo Z.H."/>
            <person name="Li M."/>
        </authorList>
    </citation>
    <scope>NUCLEOTIDE SEQUENCE [LARGE SCALE GENOMIC DNA]</scope>
    <source>
        <strain evidence="10">SpSt-418</strain>
    </source>
</reference>
<name>A0A7C3KBL5_9CYAN</name>
<dbReference type="GO" id="GO:0016763">
    <property type="term" value="F:pentosyltransferase activity"/>
    <property type="evidence" value="ECO:0007669"/>
    <property type="project" value="TreeGrafter"/>
</dbReference>
<keyword evidence="7 8" id="KW-0472">Membrane</keyword>
<feature type="transmembrane region" description="Helical" evidence="8">
    <location>
        <begin position="418"/>
        <end position="439"/>
    </location>
</feature>
<evidence type="ECO:0000256" key="2">
    <source>
        <dbReference type="ARBA" id="ARBA00022475"/>
    </source>
</evidence>
<dbReference type="PANTHER" id="PTHR33908">
    <property type="entry name" value="MANNOSYLTRANSFERASE YKCB-RELATED"/>
    <property type="match status" value="1"/>
</dbReference>
<feature type="transmembrane region" description="Helical" evidence="8">
    <location>
        <begin position="163"/>
        <end position="181"/>
    </location>
</feature>
<feature type="domain" description="Glycosyltransferase RgtA/B/C/D-like" evidence="9">
    <location>
        <begin position="93"/>
        <end position="220"/>
    </location>
</feature>
<dbReference type="InterPro" id="IPR050297">
    <property type="entry name" value="LipidA_mod_glycosyltrf_83"/>
</dbReference>
<comment type="caution">
    <text evidence="10">The sequence shown here is derived from an EMBL/GenBank/DDBJ whole genome shotgun (WGS) entry which is preliminary data.</text>
</comment>
<proteinExistence type="predicted"/>
<dbReference type="GO" id="GO:0010041">
    <property type="term" value="P:response to iron(III) ion"/>
    <property type="evidence" value="ECO:0007669"/>
    <property type="project" value="TreeGrafter"/>
</dbReference>
<evidence type="ECO:0000256" key="4">
    <source>
        <dbReference type="ARBA" id="ARBA00022679"/>
    </source>
</evidence>
<keyword evidence="5 8" id="KW-0812">Transmembrane</keyword>
<evidence type="ECO:0000259" key="9">
    <source>
        <dbReference type="Pfam" id="PF13231"/>
    </source>
</evidence>
<feature type="transmembrane region" description="Helical" evidence="8">
    <location>
        <begin position="388"/>
        <end position="406"/>
    </location>
</feature>
<evidence type="ECO:0000256" key="3">
    <source>
        <dbReference type="ARBA" id="ARBA00022676"/>
    </source>
</evidence>